<dbReference type="InterPro" id="IPR017441">
    <property type="entry name" value="Protein_kinase_ATP_BS"/>
</dbReference>
<dbReference type="RefSeq" id="WP_224194081.1">
    <property type="nucleotide sequence ID" value="NZ_JAIRAU010000029.1"/>
</dbReference>
<keyword evidence="4" id="KW-0808">Transferase</keyword>
<keyword evidence="4" id="KW-0418">Kinase</keyword>
<dbReference type="PROSITE" id="PS00107">
    <property type="entry name" value="PROTEIN_KINASE_ATP"/>
    <property type="match status" value="1"/>
</dbReference>
<feature type="domain" description="Protein kinase" evidence="3">
    <location>
        <begin position="49"/>
        <end position="589"/>
    </location>
</feature>
<dbReference type="Gene3D" id="3.30.200.20">
    <property type="entry name" value="Phosphorylase Kinase, domain 1"/>
    <property type="match status" value="1"/>
</dbReference>
<evidence type="ECO:0000256" key="2">
    <source>
        <dbReference type="SAM" id="MobiDB-lite"/>
    </source>
</evidence>
<comment type="caution">
    <text evidence="4">The sequence shown here is derived from an EMBL/GenBank/DDBJ whole genome shotgun (WGS) entry which is preliminary data.</text>
</comment>
<keyword evidence="5" id="KW-1185">Reference proteome</keyword>
<sequence length="589" mass="66295">MSRPTDAPAAPAAPQPQAVAPLPEAAISRETVTSQLRYAFRMTRNRGGLWVPVELGQGKFARVLCGQQQIGNQPARSVAVKILHSHAKLTDERLFATEIAHLRKLSDADNVNVLHILDVLQLRPLVLCGCGKIYHPRCPACSHESLTRIEADALPALHCVACGYLLPANRVMDRAQELSSPAARTCCQDRSVEGRGTIVNFVHRDAIVMEHLTLGLKDFARVRREEVLDQWRKKDGETKAMVLAARRSLATRVAAWLPREWRRRRSAELVEKALLLEKVLVVVQLVEAVAWLHGEKRIIHKDLAADNIMVRLSGTRNGKSSWRGEHRPEMSIHDILNDITSYPTFRTLLIDFGLADEVVPTRSWYDDAEAAGQNKSPFLSPEAKNRRQDVSLDQPIAFSPEDQTFVIPPEMRGLSLPLMPGDRISHSLDEDHAHDLMIENVLDGGKIAKYGGVAPGVQDYRRCVVERPLLEPHDIFALGALFYFLLSEDATRLDPLHALVYTAQEKHRTVDVNSLRGLDLYPGVRKAIRSAFWQDEMIVIILRAMTRGLPGSYARTRIHRGGEPAQRFLLEIKRLHHDIQRDIVSTFWR</sequence>
<protein>
    <submittedName>
        <fullName evidence="4">Protein kinase</fullName>
    </submittedName>
</protein>
<dbReference type="SUPFAM" id="SSF56112">
    <property type="entry name" value="Protein kinase-like (PK-like)"/>
    <property type="match status" value="1"/>
</dbReference>
<dbReference type="PANTHER" id="PTHR44167">
    <property type="entry name" value="OVARIAN-SPECIFIC SERINE/THREONINE-PROTEIN KINASE LOK-RELATED"/>
    <property type="match status" value="1"/>
</dbReference>
<feature type="binding site" evidence="1">
    <location>
        <position position="81"/>
    </location>
    <ligand>
        <name>ATP</name>
        <dbReference type="ChEBI" id="CHEBI:30616"/>
    </ligand>
</feature>
<dbReference type="Proteomes" id="UP001139031">
    <property type="component" value="Unassembled WGS sequence"/>
</dbReference>
<dbReference type="GO" id="GO:0016301">
    <property type="term" value="F:kinase activity"/>
    <property type="evidence" value="ECO:0007669"/>
    <property type="project" value="UniProtKB-KW"/>
</dbReference>
<dbReference type="PROSITE" id="PS00109">
    <property type="entry name" value="PROTEIN_KINASE_TYR"/>
    <property type="match status" value="1"/>
</dbReference>
<accession>A0ABS7TVN3</accession>
<feature type="compositionally biased region" description="Low complexity" evidence="2">
    <location>
        <begin position="7"/>
        <end position="24"/>
    </location>
</feature>
<keyword evidence="1" id="KW-0547">Nucleotide-binding</keyword>
<evidence type="ECO:0000259" key="3">
    <source>
        <dbReference type="PROSITE" id="PS50011"/>
    </source>
</evidence>
<gene>
    <name evidence="4" type="ORF">K7C98_24020</name>
</gene>
<dbReference type="InterPro" id="IPR000719">
    <property type="entry name" value="Prot_kinase_dom"/>
</dbReference>
<evidence type="ECO:0000313" key="4">
    <source>
        <dbReference type="EMBL" id="MBZ5712320.1"/>
    </source>
</evidence>
<evidence type="ECO:0000256" key="1">
    <source>
        <dbReference type="PROSITE-ProRule" id="PRU10141"/>
    </source>
</evidence>
<dbReference type="InterPro" id="IPR011009">
    <property type="entry name" value="Kinase-like_dom_sf"/>
</dbReference>
<dbReference type="EMBL" id="JAIRAU010000029">
    <property type="protein sequence ID" value="MBZ5712320.1"/>
    <property type="molecule type" value="Genomic_DNA"/>
</dbReference>
<dbReference type="PROSITE" id="PS50011">
    <property type="entry name" value="PROTEIN_KINASE_DOM"/>
    <property type="match status" value="1"/>
</dbReference>
<organism evidence="4 5">
    <name type="scientific">Nannocystis pusilla</name>
    <dbReference type="NCBI Taxonomy" id="889268"/>
    <lineage>
        <taxon>Bacteria</taxon>
        <taxon>Pseudomonadati</taxon>
        <taxon>Myxococcota</taxon>
        <taxon>Polyangia</taxon>
        <taxon>Nannocystales</taxon>
        <taxon>Nannocystaceae</taxon>
        <taxon>Nannocystis</taxon>
    </lineage>
</organism>
<dbReference type="InterPro" id="IPR008266">
    <property type="entry name" value="Tyr_kinase_AS"/>
</dbReference>
<evidence type="ECO:0000313" key="5">
    <source>
        <dbReference type="Proteomes" id="UP001139031"/>
    </source>
</evidence>
<keyword evidence="1" id="KW-0067">ATP-binding</keyword>
<name>A0ABS7TVN3_9BACT</name>
<proteinExistence type="predicted"/>
<reference evidence="4" key="1">
    <citation type="submission" date="2021-08" db="EMBL/GenBank/DDBJ databases">
        <authorList>
            <person name="Stevens D.C."/>
        </authorList>
    </citation>
    <scope>NUCLEOTIDE SEQUENCE</scope>
    <source>
        <strain evidence="4">DSM 53165</strain>
    </source>
</reference>
<dbReference type="Gene3D" id="1.10.510.10">
    <property type="entry name" value="Transferase(Phosphotransferase) domain 1"/>
    <property type="match status" value="1"/>
</dbReference>
<dbReference type="PANTHER" id="PTHR44167:SF18">
    <property type="entry name" value="PROTEIN KINASE DOMAIN-CONTAINING PROTEIN"/>
    <property type="match status" value="1"/>
</dbReference>
<feature type="region of interest" description="Disordered" evidence="2">
    <location>
        <begin position="1"/>
        <end position="24"/>
    </location>
</feature>